<evidence type="ECO:0000313" key="3">
    <source>
        <dbReference type="Proteomes" id="UP000235145"/>
    </source>
</evidence>
<dbReference type="AlphaFoldDB" id="A0A9R1X2T0"/>
<dbReference type="SMART" id="SM01375">
    <property type="entry name" value="Dynein_light"/>
    <property type="match status" value="1"/>
</dbReference>
<name>A0A9R1X2T0_LACSA</name>
<dbReference type="Proteomes" id="UP000235145">
    <property type="component" value="Unassembled WGS sequence"/>
</dbReference>
<dbReference type="Gene3D" id="3.30.740.10">
    <property type="entry name" value="Protein Inhibitor Of Neuronal Nitric Oxide Synthase"/>
    <property type="match status" value="1"/>
</dbReference>
<dbReference type="GO" id="GO:0005868">
    <property type="term" value="C:cytoplasmic dynein complex"/>
    <property type="evidence" value="ECO:0000318"/>
    <property type="project" value="GO_Central"/>
</dbReference>
<dbReference type="GO" id="GO:0007017">
    <property type="term" value="P:microtubule-based process"/>
    <property type="evidence" value="ECO:0007669"/>
    <property type="project" value="InterPro"/>
</dbReference>
<feature type="compositionally biased region" description="Basic and acidic residues" evidence="1">
    <location>
        <begin position="70"/>
        <end position="94"/>
    </location>
</feature>
<dbReference type="PANTHER" id="PTHR11886:SF37">
    <property type="entry name" value="DYNEIN LIGHT CHAIN"/>
    <property type="match status" value="1"/>
</dbReference>
<accession>A0A9R1X2T0</accession>
<evidence type="ECO:0000313" key="2">
    <source>
        <dbReference type="EMBL" id="KAJ0197091.1"/>
    </source>
</evidence>
<dbReference type="PANTHER" id="PTHR11886">
    <property type="entry name" value="DYNEIN LIGHT CHAIN"/>
    <property type="match status" value="1"/>
</dbReference>
<dbReference type="SUPFAM" id="SSF54648">
    <property type="entry name" value="DLC"/>
    <property type="match status" value="1"/>
</dbReference>
<dbReference type="Pfam" id="PF01221">
    <property type="entry name" value="Dynein_light"/>
    <property type="match status" value="1"/>
</dbReference>
<comment type="caution">
    <text evidence="2">The sequence shown here is derived from an EMBL/GenBank/DDBJ whole genome shotgun (WGS) entry which is preliminary data.</text>
</comment>
<organism evidence="2 3">
    <name type="scientific">Lactuca sativa</name>
    <name type="common">Garden lettuce</name>
    <dbReference type="NCBI Taxonomy" id="4236"/>
    <lineage>
        <taxon>Eukaryota</taxon>
        <taxon>Viridiplantae</taxon>
        <taxon>Streptophyta</taxon>
        <taxon>Embryophyta</taxon>
        <taxon>Tracheophyta</taxon>
        <taxon>Spermatophyta</taxon>
        <taxon>Magnoliopsida</taxon>
        <taxon>eudicotyledons</taxon>
        <taxon>Gunneridae</taxon>
        <taxon>Pentapetalae</taxon>
        <taxon>asterids</taxon>
        <taxon>campanulids</taxon>
        <taxon>Asterales</taxon>
        <taxon>Asteraceae</taxon>
        <taxon>Cichorioideae</taxon>
        <taxon>Cichorieae</taxon>
        <taxon>Lactucinae</taxon>
        <taxon>Lactuca</taxon>
    </lineage>
</organism>
<feature type="region of interest" description="Disordered" evidence="1">
    <location>
        <begin position="70"/>
        <end position="112"/>
    </location>
</feature>
<dbReference type="InterPro" id="IPR001372">
    <property type="entry name" value="Dynein_light_chain_typ-1/2"/>
</dbReference>
<proteinExistence type="predicted"/>
<reference evidence="2 3" key="1">
    <citation type="journal article" date="2017" name="Nat. Commun.">
        <title>Genome assembly with in vitro proximity ligation data and whole-genome triplication in lettuce.</title>
        <authorList>
            <person name="Reyes-Chin-Wo S."/>
            <person name="Wang Z."/>
            <person name="Yang X."/>
            <person name="Kozik A."/>
            <person name="Arikit S."/>
            <person name="Song C."/>
            <person name="Xia L."/>
            <person name="Froenicke L."/>
            <person name="Lavelle D.O."/>
            <person name="Truco M.J."/>
            <person name="Xia R."/>
            <person name="Zhu S."/>
            <person name="Xu C."/>
            <person name="Xu H."/>
            <person name="Xu X."/>
            <person name="Cox K."/>
            <person name="Korf I."/>
            <person name="Meyers B.C."/>
            <person name="Michelmore R.W."/>
        </authorList>
    </citation>
    <scope>NUCLEOTIDE SEQUENCE [LARGE SCALE GENOMIC DNA]</scope>
    <source>
        <strain evidence="3">cv. Salinas</strain>
        <tissue evidence="2">Seedlings</tissue>
    </source>
</reference>
<evidence type="ECO:0000256" key="1">
    <source>
        <dbReference type="SAM" id="MobiDB-lite"/>
    </source>
</evidence>
<dbReference type="GO" id="GO:0045505">
    <property type="term" value="F:dynein intermediate chain binding"/>
    <property type="evidence" value="ECO:0000318"/>
    <property type="project" value="GO_Central"/>
</dbReference>
<dbReference type="EMBL" id="NBSK02000007">
    <property type="protein sequence ID" value="KAJ0197091.1"/>
    <property type="molecule type" value="Genomic_DNA"/>
</dbReference>
<dbReference type="InterPro" id="IPR037177">
    <property type="entry name" value="DLC_sf"/>
</dbReference>
<sequence>MGGTMSKPNITYNFCTKFATHKKRIMYVYKLDTGNHQPEPHYHPTTPPPATITKKSISRTLGSLLWRSKTYREKNHHHTPDKEDTKEMVQESSRKSVPAIDSGRRSVPATSDGTKLVSVIEKGRKTVSGIGEGRKPAWGTEVGMVAGRRSAENRAEMVMVNVGELAVLFQVKVFVTDMPAFMQVHAFRCARKTLDSLEKFTPKQIAFSTLQYVQCNILFRIFHLIQDFDKVYGPAWHCIVGSSFGSFVTHATGCFLYFSMENLYILVFKTKVLKNVNALQ</sequence>
<gene>
    <name evidence="2" type="ORF">LSAT_V11C700359720</name>
</gene>
<evidence type="ECO:0008006" key="4">
    <source>
        <dbReference type="Google" id="ProtNLM"/>
    </source>
</evidence>
<keyword evidence="3" id="KW-1185">Reference proteome</keyword>
<protein>
    <recommendedName>
        <fullName evidence="4">Dynein light chain</fullName>
    </recommendedName>
</protein>